<accession>A0ACA9QB72</accession>
<keyword evidence="2" id="KW-1185">Reference proteome</keyword>
<organism evidence="1 2">
    <name type="scientific">Dentiscutata heterogama</name>
    <dbReference type="NCBI Taxonomy" id="1316150"/>
    <lineage>
        <taxon>Eukaryota</taxon>
        <taxon>Fungi</taxon>
        <taxon>Fungi incertae sedis</taxon>
        <taxon>Mucoromycota</taxon>
        <taxon>Glomeromycotina</taxon>
        <taxon>Glomeromycetes</taxon>
        <taxon>Diversisporales</taxon>
        <taxon>Gigasporaceae</taxon>
        <taxon>Dentiscutata</taxon>
    </lineage>
</organism>
<comment type="caution">
    <text evidence="1">The sequence shown here is derived from an EMBL/GenBank/DDBJ whole genome shotgun (WGS) entry which is preliminary data.</text>
</comment>
<sequence length="71" mass="7984">PDDPEPIISTAINCINGQEWDAVDNNRARVMYLDNDLFEHGLYNGSIEIIIELIDEDTVNAVFPAPLRIIT</sequence>
<proteinExistence type="predicted"/>
<evidence type="ECO:0000313" key="2">
    <source>
        <dbReference type="Proteomes" id="UP000789702"/>
    </source>
</evidence>
<evidence type="ECO:0000313" key="1">
    <source>
        <dbReference type="EMBL" id="CAG8741605.1"/>
    </source>
</evidence>
<feature type="non-terminal residue" evidence="1">
    <location>
        <position position="71"/>
    </location>
</feature>
<dbReference type="Proteomes" id="UP000789702">
    <property type="component" value="Unassembled WGS sequence"/>
</dbReference>
<feature type="non-terminal residue" evidence="1">
    <location>
        <position position="1"/>
    </location>
</feature>
<reference evidence="1" key="1">
    <citation type="submission" date="2021-06" db="EMBL/GenBank/DDBJ databases">
        <authorList>
            <person name="Kallberg Y."/>
            <person name="Tangrot J."/>
            <person name="Rosling A."/>
        </authorList>
    </citation>
    <scope>NUCLEOTIDE SEQUENCE</scope>
    <source>
        <strain evidence="1">IL203A</strain>
    </source>
</reference>
<protein>
    <submittedName>
        <fullName evidence="1">6285_t:CDS:1</fullName>
    </submittedName>
</protein>
<dbReference type="EMBL" id="CAJVPU010041473">
    <property type="protein sequence ID" value="CAG8741605.1"/>
    <property type="molecule type" value="Genomic_DNA"/>
</dbReference>
<name>A0ACA9QB72_9GLOM</name>
<gene>
    <name evidence="1" type="ORF">DHETER_LOCUS14084</name>
</gene>